<sequence length="412" mass="46545">MNKRILLISPNFSPEATGIGKFNGELIAALAEKGFECSVITTYPYYPEQNDFISYNAKRYWFSKESFSSAIIYRCPQYVPKHSTAIKRIFQELTFLFTAFIQLLQLLPGRRFTYVITIAPPFHTGLLAVFYKWCKKTTAIYHIQDLQIEIAKTFQLIRSHKLLNLLWAVEKFIIKQSDHISSISPGMINKIKTKTSKEIYYFPNWVNTSIFFPIADKEKLKTNFGFNTGDKIVLYAGAIAEKQGIDILLSVAKQMECYKYIRFVICGAGTQLNRLKAGASDNMFFLPIQPLNTFNELLNMADLHLVLQREEMNHLVLPSKLTAILAVGGLAVVTATEGSELHTMISNHSIGMLADAGSVTSLHKVILEALQYPDTEIAKRARRFAESNLSTNHIINNFCTDLLNTTAKTVLA</sequence>
<keyword evidence="4" id="KW-1185">Reference proteome</keyword>
<dbReference type="InterPro" id="IPR001296">
    <property type="entry name" value="Glyco_trans_1"/>
</dbReference>
<feature type="domain" description="Glycosyltransferase subfamily 4-like N-terminal" evidence="2">
    <location>
        <begin position="18"/>
        <end position="209"/>
    </location>
</feature>
<evidence type="ECO:0000259" key="1">
    <source>
        <dbReference type="Pfam" id="PF00534"/>
    </source>
</evidence>
<dbReference type="InterPro" id="IPR028098">
    <property type="entry name" value="Glyco_trans_4-like_N"/>
</dbReference>
<name>A0A3E1Y4W9_9BACT</name>
<dbReference type="Proteomes" id="UP000260644">
    <property type="component" value="Unassembled WGS sequence"/>
</dbReference>
<dbReference type="InterPro" id="IPR050194">
    <property type="entry name" value="Glycosyltransferase_grp1"/>
</dbReference>
<dbReference type="GO" id="GO:0016758">
    <property type="term" value="F:hexosyltransferase activity"/>
    <property type="evidence" value="ECO:0007669"/>
    <property type="project" value="TreeGrafter"/>
</dbReference>
<dbReference type="Gene3D" id="3.40.50.2000">
    <property type="entry name" value="Glycogen Phosphorylase B"/>
    <property type="match status" value="2"/>
</dbReference>
<accession>A0A3E1Y4W9</accession>
<gene>
    <name evidence="3" type="ORF">DVR12_21445</name>
</gene>
<dbReference type="Pfam" id="PF13439">
    <property type="entry name" value="Glyco_transf_4"/>
    <property type="match status" value="1"/>
</dbReference>
<feature type="domain" description="Glycosyl transferase family 1" evidence="1">
    <location>
        <begin position="216"/>
        <end position="381"/>
    </location>
</feature>
<organism evidence="3 4">
    <name type="scientific">Chitinophaga silvatica</name>
    <dbReference type="NCBI Taxonomy" id="2282649"/>
    <lineage>
        <taxon>Bacteria</taxon>
        <taxon>Pseudomonadati</taxon>
        <taxon>Bacteroidota</taxon>
        <taxon>Chitinophagia</taxon>
        <taxon>Chitinophagales</taxon>
        <taxon>Chitinophagaceae</taxon>
        <taxon>Chitinophaga</taxon>
    </lineage>
</organism>
<evidence type="ECO:0000313" key="4">
    <source>
        <dbReference type="Proteomes" id="UP000260644"/>
    </source>
</evidence>
<dbReference type="SUPFAM" id="SSF53756">
    <property type="entry name" value="UDP-Glycosyltransferase/glycogen phosphorylase"/>
    <property type="match status" value="1"/>
</dbReference>
<evidence type="ECO:0000259" key="2">
    <source>
        <dbReference type="Pfam" id="PF13439"/>
    </source>
</evidence>
<dbReference type="RefSeq" id="WP_116977859.1">
    <property type="nucleotide sequence ID" value="NZ_QPMM01000012.1"/>
</dbReference>
<protein>
    <submittedName>
        <fullName evidence="3">Colanic acid biosynthesis glycosyltransferase WcaI</fullName>
    </submittedName>
</protein>
<dbReference type="NCBIfam" id="NF007640">
    <property type="entry name" value="PRK10307.1"/>
    <property type="match status" value="1"/>
</dbReference>
<dbReference type="Pfam" id="PF00534">
    <property type="entry name" value="Glycos_transf_1"/>
    <property type="match status" value="1"/>
</dbReference>
<comment type="caution">
    <text evidence="3">The sequence shown here is derived from an EMBL/GenBank/DDBJ whole genome shotgun (WGS) entry which is preliminary data.</text>
</comment>
<proteinExistence type="predicted"/>
<keyword evidence="3" id="KW-0808">Transferase</keyword>
<dbReference type="PANTHER" id="PTHR45947:SF3">
    <property type="entry name" value="SULFOQUINOVOSYL TRANSFERASE SQD2"/>
    <property type="match status" value="1"/>
</dbReference>
<dbReference type="EMBL" id="QPMM01000012">
    <property type="protein sequence ID" value="RFS19672.1"/>
    <property type="molecule type" value="Genomic_DNA"/>
</dbReference>
<evidence type="ECO:0000313" key="3">
    <source>
        <dbReference type="EMBL" id="RFS19672.1"/>
    </source>
</evidence>
<reference evidence="3 4" key="1">
    <citation type="submission" date="2018-07" db="EMBL/GenBank/DDBJ databases">
        <title>Chitinophaga K2CV101002-2 sp. nov., isolated from a monsoon evergreen broad-leaved forest soil.</title>
        <authorList>
            <person name="Lv Y."/>
        </authorList>
    </citation>
    <scope>NUCLEOTIDE SEQUENCE [LARGE SCALE GENOMIC DNA]</scope>
    <source>
        <strain evidence="3 4">GDMCC 1.1288</strain>
    </source>
</reference>
<dbReference type="AlphaFoldDB" id="A0A3E1Y4W9"/>
<dbReference type="CDD" id="cd03794">
    <property type="entry name" value="GT4_WbuB-like"/>
    <property type="match status" value="1"/>
</dbReference>
<dbReference type="OrthoDB" id="9811902at2"/>
<dbReference type="PANTHER" id="PTHR45947">
    <property type="entry name" value="SULFOQUINOVOSYL TRANSFERASE SQD2"/>
    <property type="match status" value="1"/>
</dbReference>